<gene>
    <name evidence="9" type="ORF">ACFSC3_06235</name>
</gene>
<feature type="domain" description="Multidrug resistance protein MdtA-like C-terminal permuted SH3" evidence="8">
    <location>
        <begin position="311"/>
        <end position="372"/>
    </location>
</feature>
<dbReference type="Gene3D" id="2.40.30.170">
    <property type="match status" value="1"/>
</dbReference>
<organism evidence="9 10">
    <name type="scientific">Sphingomonas floccifaciens</name>
    <dbReference type="NCBI Taxonomy" id="1844115"/>
    <lineage>
        <taxon>Bacteria</taxon>
        <taxon>Pseudomonadati</taxon>
        <taxon>Pseudomonadota</taxon>
        <taxon>Alphaproteobacteria</taxon>
        <taxon>Sphingomonadales</taxon>
        <taxon>Sphingomonadaceae</taxon>
        <taxon>Sphingomonas</taxon>
    </lineage>
</organism>
<dbReference type="PANTHER" id="PTHR30158:SF24">
    <property type="entry name" value="HLYD FAMILY SECRETION PROTEIN"/>
    <property type="match status" value="1"/>
</dbReference>
<evidence type="ECO:0000259" key="6">
    <source>
        <dbReference type="Pfam" id="PF25917"/>
    </source>
</evidence>
<evidence type="ECO:0000313" key="9">
    <source>
        <dbReference type="EMBL" id="MFD1787163.1"/>
    </source>
</evidence>
<evidence type="ECO:0000259" key="5">
    <source>
        <dbReference type="Pfam" id="PF25876"/>
    </source>
</evidence>
<dbReference type="InterPro" id="IPR058627">
    <property type="entry name" value="MdtA-like_C"/>
</dbReference>
<dbReference type="PROSITE" id="PS51257">
    <property type="entry name" value="PROKAR_LIPOPROTEIN"/>
    <property type="match status" value="1"/>
</dbReference>
<reference evidence="10" key="1">
    <citation type="journal article" date="2019" name="Int. J. Syst. Evol. Microbiol.">
        <title>The Global Catalogue of Microorganisms (GCM) 10K type strain sequencing project: providing services to taxonomists for standard genome sequencing and annotation.</title>
        <authorList>
            <consortium name="The Broad Institute Genomics Platform"/>
            <consortium name="The Broad Institute Genome Sequencing Center for Infectious Disease"/>
            <person name="Wu L."/>
            <person name="Ma J."/>
        </authorList>
    </citation>
    <scope>NUCLEOTIDE SEQUENCE [LARGE SCALE GENOMIC DNA]</scope>
    <source>
        <strain evidence="10">Q85</strain>
    </source>
</reference>
<sequence length="399" mass="41680">MPNRFKSSISILAFLALAACGSGGDAPPGGGMPGGGAGGPPPPTLVEAITVQTQTVPNIVELPGRIEAVRTAEVRARADGIIERRLFTEGADVRAGQPLFSIDARDLRAAVEQARATLARAQAAQSNAQSVVRRYAPLIKERAVSGQEYDAAQATLRSASADVAQARAALTRAQLQLNYTTVRAPISGRVGRAQVTEGALVSAAQGTLMTTIEQPSPIYAVFTESNTALLDMLATGRSGQTDLKPLRQVEVRLVLANGREYGPVGTLDFAAPSVDPQTGTQVLRAVFPNGERLLVPGQFVRGRIAIGTAPNGILIPARAIQFGERGASVTIANPDGSTAPRPVQLAGQVGSNWLVKSGLKTGERVITDGWQKLMMPGMRVQVKGDPAPAAQAPQQPAKK</sequence>
<evidence type="ECO:0000259" key="7">
    <source>
        <dbReference type="Pfam" id="PF25944"/>
    </source>
</evidence>
<accession>A0ABW4NBP9</accession>
<dbReference type="PANTHER" id="PTHR30158">
    <property type="entry name" value="ACRA/E-RELATED COMPONENT OF DRUG EFFLUX TRANSPORTER"/>
    <property type="match status" value="1"/>
</dbReference>
<dbReference type="Pfam" id="PF25876">
    <property type="entry name" value="HH_MFP_RND"/>
    <property type="match status" value="1"/>
</dbReference>
<comment type="similarity">
    <text evidence="2">Belongs to the membrane fusion protein (MFP) (TC 8.A.1) family.</text>
</comment>
<evidence type="ECO:0000313" key="10">
    <source>
        <dbReference type="Proteomes" id="UP001597283"/>
    </source>
</evidence>
<dbReference type="Gene3D" id="1.10.287.470">
    <property type="entry name" value="Helix hairpin bin"/>
    <property type="match status" value="1"/>
</dbReference>
<feature type="chain" id="PRO_5046558529" evidence="4">
    <location>
        <begin position="19"/>
        <end position="399"/>
    </location>
</feature>
<comment type="caution">
    <text evidence="9">The sequence shown here is derived from an EMBL/GenBank/DDBJ whole genome shotgun (WGS) entry which is preliminary data.</text>
</comment>
<proteinExistence type="inferred from homology"/>
<dbReference type="NCBIfam" id="TIGR01730">
    <property type="entry name" value="RND_mfp"/>
    <property type="match status" value="1"/>
</dbReference>
<protein>
    <submittedName>
        <fullName evidence="9">Efflux RND transporter periplasmic adaptor subunit</fullName>
    </submittedName>
</protein>
<keyword evidence="10" id="KW-1185">Reference proteome</keyword>
<name>A0ABW4NBP9_9SPHN</name>
<evidence type="ECO:0000256" key="4">
    <source>
        <dbReference type="SAM" id="SignalP"/>
    </source>
</evidence>
<feature type="coiled-coil region" evidence="3">
    <location>
        <begin position="149"/>
        <end position="176"/>
    </location>
</feature>
<dbReference type="Pfam" id="PF25917">
    <property type="entry name" value="BSH_RND"/>
    <property type="match status" value="1"/>
</dbReference>
<dbReference type="SUPFAM" id="SSF111369">
    <property type="entry name" value="HlyD-like secretion proteins"/>
    <property type="match status" value="1"/>
</dbReference>
<dbReference type="Proteomes" id="UP001597283">
    <property type="component" value="Unassembled WGS sequence"/>
</dbReference>
<feature type="signal peptide" evidence="4">
    <location>
        <begin position="1"/>
        <end position="18"/>
    </location>
</feature>
<feature type="domain" description="Multidrug resistance protein MdtA-like alpha-helical hairpin" evidence="5">
    <location>
        <begin position="112"/>
        <end position="180"/>
    </location>
</feature>
<dbReference type="Pfam" id="PF25967">
    <property type="entry name" value="RND-MFP_C"/>
    <property type="match status" value="1"/>
</dbReference>
<dbReference type="InterPro" id="IPR058626">
    <property type="entry name" value="MdtA-like_b-barrel"/>
</dbReference>
<evidence type="ECO:0000256" key="3">
    <source>
        <dbReference type="SAM" id="Coils"/>
    </source>
</evidence>
<dbReference type="RefSeq" id="WP_380939529.1">
    <property type="nucleotide sequence ID" value="NZ_JBHUFC010000002.1"/>
</dbReference>
<feature type="domain" description="Multidrug resistance protein MdtA-like beta-barrel" evidence="7">
    <location>
        <begin position="217"/>
        <end position="307"/>
    </location>
</feature>
<dbReference type="Gene3D" id="2.40.50.100">
    <property type="match status" value="1"/>
</dbReference>
<keyword evidence="3" id="KW-0175">Coiled coil</keyword>
<evidence type="ECO:0000256" key="1">
    <source>
        <dbReference type="ARBA" id="ARBA00004196"/>
    </source>
</evidence>
<comment type="subcellular location">
    <subcellularLocation>
        <location evidence="1">Cell envelope</location>
    </subcellularLocation>
</comment>
<evidence type="ECO:0000259" key="8">
    <source>
        <dbReference type="Pfam" id="PF25967"/>
    </source>
</evidence>
<dbReference type="Gene3D" id="2.40.420.20">
    <property type="match status" value="1"/>
</dbReference>
<evidence type="ECO:0000256" key="2">
    <source>
        <dbReference type="ARBA" id="ARBA00009477"/>
    </source>
</evidence>
<keyword evidence="4" id="KW-0732">Signal</keyword>
<dbReference type="Pfam" id="PF25944">
    <property type="entry name" value="Beta-barrel_RND"/>
    <property type="match status" value="1"/>
</dbReference>
<dbReference type="InterPro" id="IPR058625">
    <property type="entry name" value="MdtA-like_BSH"/>
</dbReference>
<dbReference type="InterPro" id="IPR006143">
    <property type="entry name" value="RND_pump_MFP"/>
</dbReference>
<feature type="domain" description="Multidrug resistance protein MdtA-like barrel-sandwich hybrid" evidence="6">
    <location>
        <begin position="70"/>
        <end position="212"/>
    </location>
</feature>
<dbReference type="InterPro" id="IPR058624">
    <property type="entry name" value="MdtA-like_HH"/>
</dbReference>
<dbReference type="EMBL" id="JBHUFC010000002">
    <property type="protein sequence ID" value="MFD1787163.1"/>
    <property type="molecule type" value="Genomic_DNA"/>
</dbReference>